<feature type="transmembrane region" description="Helical" evidence="7">
    <location>
        <begin position="123"/>
        <end position="142"/>
    </location>
</feature>
<comment type="caution">
    <text evidence="9">The sequence shown here is derived from an EMBL/GenBank/DDBJ whole genome shotgun (WGS) entry which is preliminary data.</text>
</comment>
<dbReference type="AlphaFoldDB" id="A0A9P8TA86"/>
<comment type="subcellular location">
    <subcellularLocation>
        <location evidence="1">Membrane</location>
        <topology evidence="1">Multi-pass membrane protein</topology>
    </subcellularLocation>
</comment>
<feature type="domain" description="Major facilitator superfamily (MFS) profile" evidence="8">
    <location>
        <begin position="56"/>
        <end position="501"/>
    </location>
</feature>
<comment type="similarity">
    <text evidence="6">Belongs to the major facilitator superfamily. Allantoate permease family.</text>
</comment>
<dbReference type="GO" id="GO:0022857">
    <property type="term" value="F:transmembrane transporter activity"/>
    <property type="evidence" value="ECO:0007669"/>
    <property type="project" value="InterPro"/>
</dbReference>
<keyword evidence="10" id="KW-1185">Reference proteome</keyword>
<dbReference type="PANTHER" id="PTHR43791:SF97">
    <property type="entry name" value="ALLANTOATE TRANSPORTER, PUTATIVE (AFU_ORTHOLOGUE AFUA_1G14700)-RELATED"/>
    <property type="match status" value="1"/>
</dbReference>
<feature type="transmembrane region" description="Helical" evidence="7">
    <location>
        <begin position="148"/>
        <end position="172"/>
    </location>
</feature>
<feature type="transmembrane region" description="Helical" evidence="7">
    <location>
        <begin position="184"/>
        <end position="203"/>
    </location>
</feature>
<keyword evidence="4 7" id="KW-1133">Transmembrane helix</keyword>
<evidence type="ECO:0000256" key="6">
    <source>
        <dbReference type="ARBA" id="ARBA00037968"/>
    </source>
</evidence>
<proteinExistence type="inferred from homology"/>
<reference evidence="9" key="2">
    <citation type="submission" date="2021-01" db="EMBL/GenBank/DDBJ databases">
        <authorList>
            <person name="Schikora-Tamarit M.A."/>
        </authorList>
    </citation>
    <scope>NUCLEOTIDE SEQUENCE</scope>
    <source>
        <strain evidence="9">CBS6075</strain>
    </source>
</reference>
<keyword evidence="5 7" id="KW-0472">Membrane</keyword>
<gene>
    <name evidence="9" type="ORF">OGAPHI_000567</name>
</gene>
<evidence type="ECO:0000256" key="2">
    <source>
        <dbReference type="ARBA" id="ARBA00022448"/>
    </source>
</evidence>
<evidence type="ECO:0000256" key="1">
    <source>
        <dbReference type="ARBA" id="ARBA00004141"/>
    </source>
</evidence>
<dbReference type="GeneID" id="70232535"/>
<dbReference type="InterPro" id="IPR036259">
    <property type="entry name" value="MFS_trans_sf"/>
</dbReference>
<evidence type="ECO:0000256" key="5">
    <source>
        <dbReference type="ARBA" id="ARBA00023136"/>
    </source>
</evidence>
<feature type="transmembrane region" description="Helical" evidence="7">
    <location>
        <begin position="284"/>
        <end position="301"/>
    </location>
</feature>
<dbReference type="Gene3D" id="1.20.1250.20">
    <property type="entry name" value="MFS general substrate transporter like domains"/>
    <property type="match status" value="1"/>
</dbReference>
<reference evidence="9" key="1">
    <citation type="journal article" date="2021" name="Open Biol.">
        <title>Shared evolutionary footprints suggest mitochondrial oxidative damage underlies multiple complex I losses in fungi.</title>
        <authorList>
            <person name="Schikora-Tamarit M.A."/>
            <person name="Marcet-Houben M."/>
            <person name="Nosek J."/>
            <person name="Gabaldon T."/>
        </authorList>
    </citation>
    <scope>NUCLEOTIDE SEQUENCE</scope>
    <source>
        <strain evidence="9">CBS6075</strain>
    </source>
</reference>
<keyword evidence="2" id="KW-0813">Transport</keyword>
<dbReference type="Pfam" id="PF07690">
    <property type="entry name" value="MFS_1"/>
    <property type="match status" value="1"/>
</dbReference>
<feature type="transmembrane region" description="Helical" evidence="7">
    <location>
        <begin position="54"/>
        <end position="73"/>
    </location>
</feature>
<dbReference type="SUPFAM" id="SSF103473">
    <property type="entry name" value="MFS general substrate transporter"/>
    <property type="match status" value="1"/>
</dbReference>
<feature type="transmembrane region" description="Helical" evidence="7">
    <location>
        <begin position="442"/>
        <end position="464"/>
    </location>
</feature>
<dbReference type="InterPro" id="IPR011701">
    <property type="entry name" value="MFS"/>
</dbReference>
<evidence type="ECO:0000256" key="7">
    <source>
        <dbReference type="SAM" id="Phobius"/>
    </source>
</evidence>
<dbReference type="RefSeq" id="XP_046064643.1">
    <property type="nucleotide sequence ID" value="XM_046206895.1"/>
</dbReference>
<dbReference type="OrthoDB" id="4454541at2759"/>
<dbReference type="PANTHER" id="PTHR43791">
    <property type="entry name" value="PERMEASE-RELATED"/>
    <property type="match status" value="1"/>
</dbReference>
<feature type="transmembrane region" description="Helical" evidence="7">
    <location>
        <begin position="408"/>
        <end position="430"/>
    </location>
</feature>
<feature type="transmembrane region" description="Helical" evidence="7">
    <location>
        <begin position="321"/>
        <end position="340"/>
    </location>
</feature>
<dbReference type="Proteomes" id="UP000769157">
    <property type="component" value="Unassembled WGS sequence"/>
</dbReference>
<evidence type="ECO:0000313" key="10">
    <source>
        <dbReference type="Proteomes" id="UP000769157"/>
    </source>
</evidence>
<evidence type="ECO:0000256" key="3">
    <source>
        <dbReference type="ARBA" id="ARBA00022692"/>
    </source>
</evidence>
<dbReference type="EMBL" id="JAEUBE010000070">
    <property type="protein sequence ID" value="KAH3671344.1"/>
    <property type="molecule type" value="Genomic_DNA"/>
</dbReference>
<dbReference type="GO" id="GO:0016020">
    <property type="term" value="C:membrane"/>
    <property type="evidence" value="ECO:0007669"/>
    <property type="project" value="UniProtKB-SubCell"/>
</dbReference>
<feature type="transmembrane region" description="Helical" evidence="7">
    <location>
        <begin position="93"/>
        <end position="111"/>
    </location>
</feature>
<organism evidence="9 10">
    <name type="scientific">Ogataea philodendri</name>
    <dbReference type="NCBI Taxonomy" id="1378263"/>
    <lineage>
        <taxon>Eukaryota</taxon>
        <taxon>Fungi</taxon>
        <taxon>Dikarya</taxon>
        <taxon>Ascomycota</taxon>
        <taxon>Saccharomycotina</taxon>
        <taxon>Pichiomycetes</taxon>
        <taxon>Pichiales</taxon>
        <taxon>Pichiaceae</taxon>
        <taxon>Ogataea</taxon>
    </lineage>
</organism>
<dbReference type="FunFam" id="1.20.1250.20:FF:000064">
    <property type="entry name" value="MFS allantoate transporter"/>
    <property type="match status" value="1"/>
</dbReference>
<protein>
    <recommendedName>
        <fullName evidence="8">Major facilitator superfamily (MFS) profile domain-containing protein</fullName>
    </recommendedName>
</protein>
<accession>A0A9P8TA86</accession>
<evidence type="ECO:0000313" key="9">
    <source>
        <dbReference type="EMBL" id="KAH3671344.1"/>
    </source>
</evidence>
<dbReference type="PROSITE" id="PS50850">
    <property type="entry name" value="MFS"/>
    <property type="match status" value="1"/>
</dbReference>
<evidence type="ECO:0000256" key="4">
    <source>
        <dbReference type="ARBA" id="ARBA00022989"/>
    </source>
</evidence>
<dbReference type="InterPro" id="IPR020846">
    <property type="entry name" value="MFS_dom"/>
</dbReference>
<name>A0A9P8TA86_9ASCO</name>
<keyword evidence="3 7" id="KW-0812">Transmembrane</keyword>
<sequence length="501" mass="55603">MDEKEKGSVVEVTSDNDYPIESTDLLFDLFLETKQYPAEQLDADSRRVRIKTDVLLLPILMFTYLLSFLDKQTLNYSNAYGLQADNNMTSEDYSWVASAANFGYLIAAYPFNFILQRYPVGKTLTGLVFIWGMICMATAGVHNFTGLFIARFFLGMVEAVIAPACMAITAMFYKRDEQSMRMSLWLGVNGIASILGGLLSWGCGHASAEIAPWKLIYLVVGTITVVWSGVLVFLLPDSPKNAKMFTHYEKVVIMHRISKNGSGAKNKEYKRYQIKEAFMDPKSYFLWSIQIALGLLNGGVTNFQSSLFKGFGFTGLQSTKLQMVGGAIELVSCVAFGLICNTIPHTILLCISLAAIPGLGGLIGITKLPLSKKYSLAACCWIQNSFGASIILSWSLPSINLSGHTKKSAVLGFNFVLYAASNITSPHFFYGSDSPRYWRACIGLMICYGWLIACPIAFAGYLFLVNRSRDKKGYAVIDREEVLAGFEDKTDFENKGFRYLL</sequence>
<feature type="transmembrane region" description="Helical" evidence="7">
    <location>
        <begin position="374"/>
        <end position="396"/>
    </location>
</feature>
<evidence type="ECO:0000259" key="8">
    <source>
        <dbReference type="PROSITE" id="PS50850"/>
    </source>
</evidence>
<feature type="transmembrane region" description="Helical" evidence="7">
    <location>
        <begin position="347"/>
        <end position="368"/>
    </location>
</feature>
<feature type="transmembrane region" description="Helical" evidence="7">
    <location>
        <begin position="215"/>
        <end position="235"/>
    </location>
</feature>